<dbReference type="EMBL" id="JALLPJ020000216">
    <property type="protein sequence ID" value="KAL3798482.1"/>
    <property type="molecule type" value="Genomic_DNA"/>
</dbReference>
<evidence type="ECO:0000259" key="2">
    <source>
        <dbReference type="PROSITE" id="PS50800"/>
    </source>
</evidence>
<dbReference type="SUPFAM" id="SSF68906">
    <property type="entry name" value="SAP domain"/>
    <property type="match status" value="1"/>
</dbReference>
<dbReference type="InterPro" id="IPR019734">
    <property type="entry name" value="TPR_rpt"/>
</dbReference>
<keyword evidence="4" id="KW-1185">Reference proteome</keyword>
<reference evidence="3 4" key="1">
    <citation type="submission" date="2024-10" db="EMBL/GenBank/DDBJ databases">
        <title>Updated reference genomes for cyclostephanoid diatoms.</title>
        <authorList>
            <person name="Roberts W.R."/>
            <person name="Alverson A.J."/>
        </authorList>
    </citation>
    <scope>NUCLEOTIDE SEQUENCE [LARGE SCALE GENOMIC DNA]</scope>
    <source>
        <strain evidence="3 4">AJA010-31</strain>
    </source>
</reference>
<dbReference type="PANTHER" id="PTHR44917:SF1">
    <property type="entry name" value="PROTEIN HIGH CHLOROPHYLL FLUORESCENT 107"/>
    <property type="match status" value="1"/>
</dbReference>
<dbReference type="Pfam" id="PF02037">
    <property type="entry name" value="SAP"/>
    <property type="match status" value="1"/>
</dbReference>
<feature type="region of interest" description="Disordered" evidence="1">
    <location>
        <begin position="149"/>
        <end position="174"/>
    </location>
</feature>
<dbReference type="InterPro" id="IPR011990">
    <property type="entry name" value="TPR-like_helical_dom_sf"/>
</dbReference>
<dbReference type="Gene3D" id="1.25.40.10">
    <property type="entry name" value="Tetratricopeptide repeat domain"/>
    <property type="match status" value="2"/>
</dbReference>
<proteinExistence type="predicted"/>
<dbReference type="InterPro" id="IPR003107">
    <property type="entry name" value="HAT"/>
</dbReference>
<dbReference type="InterPro" id="IPR003034">
    <property type="entry name" value="SAP_dom"/>
</dbReference>
<dbReference type="Gene3D" id="1.10.720.30">
    <property type="entry name" value="SAP domain"/>
    <property type="match status" value="1"/>
</dbReference>
<dbReference type="SMART" id="SM00386">
    <property type="entry name" value="HAT"/>
    <property type="match status" value="5"/>
</dbReference>
<evidence type="ECO:0000256" key="1">
    <source>
        <dbReference type="SAM" id="MobiDB-lite"/>
    </source>
</evidence>
<evidence type="ECO:0000313" key="3">
    <source>
        <dbReference type="EMBL" id="KAL3798482.1"/>
    </source>
</evidence>
<organism evidence="3 4">
    <name type="scientific">Cyclotella atomus</name>
    <dbReference type="NCBI Taxonomy" id="382360"/>
    <lineage>
        <taxon>Eukaryota</taxon>
        <taxon>Sar</taxon>
        <taxon>Stramenopiles</taxon>
        <taxon>Ochrophyta</taxon>
        <taxon>Bacillariophyta</taxon>
        <taxon>Coscinodiscophyceae</taxon>
        <taxon>Thalassiosirophycidae</taxon>
        <taxon>Stephanodiscales</taxon>
        <taxon>Stephanodiscaceae</taxon>
        <taxon>Cyclotella</taxon>
    </lineage>
</organism>
<dbReference type="AlphaFoldDB" id="A0ABD3QEI0"/>
<feature type="domain" description="SAP" evidence="2">
    <location>
        <begin position="184"/>
        <end position="218"/>
    </location>
</feature>
<dbReference type="PROSITE" id="PS50800">
    <property type="entry name" value="SAP"/>
    <property type="match status" value="1"/>
</dbReference>
<protein>
    <recommendedName>
        <fullName evidence="2">SAP domain-containing protein</fullName>
    </recommendedName>
</protein>
<feature type="compositionally biased region" description="Acidic residues" evidence="1">
    <location>
        <begin position="277"/>
        <end position="291"/>
    </location>
</feature>
<dbReference type="SMART" id="SM00513">
    <property type="entry name" value="SAP"/>
    <property type="match status" value="1"/>
</dbReference>
<sequence length="887" mass="99960">MNQRSRRRPLVVATGLLSQTAAFAPVHTRNLVTSRSSLVRNLISSCGSGSATRNMVETLSASDAIHRPLHEENVVANARELSSLSGNYGGLYSDMMLDAASKELLNDGVLGFQIEDFDSPLGDMKQIDIEEYDQSTDKVKINVNNIGRRPKSISRSRSGQSETEEEEDEDLPPWLPEIPAKSQILCLNVKQLKNALAQRGLKRTGKKAELQKRLLIWAVKKEGERVQSRLEGLRELLGQGDKNDGKYSDSFVDTLTSRRKAINEQSSRGTLGLVDESYFDEDTDPSEDDNPTDNIEINGESRAQLDRSFNTPTRLNNLDIRELYMQAKFADQNGERSKSKSLLHQLRGASPNDMRVVRRLARMEMEDGNLALCRELLQTGLRKFPNNAHLIHGLGQLERTCGNKSAACEYFQSAIEKNPAFPNPYHALGTLEHSSGNVKKALAVLQKGIEHCPANHRLHHALGDVYADAQMLDMAENAYLAALRHVEREWGKSFVYRSLSYVAYAKHDIEKCRSLLVQSLDVNDMHAQGVIALAQLEESEGNINDARKIYRDSISSYEKKRLGRGTSSLRKPNEVDPFDSSSYLVSGNEYSPSYAGDKWINVFRSWARMEKIHGSYETAHIVYSKAIRMFPNSTVLLTEWAKLQVENNEVQKGKLLFEAACQKSGGRCAEPYRLYAECEMKREKFRDAQSILFRGAQSIAESPDGGADCKKSLAGLFHTWGICEYHLGNLDRSEQLFNDAIRVTGLGESDSNIRSLILYSMSRLEFKRGEYLLAQHCIALSMKEYMLPSGNSRIWLHWADIAREMGNDELKLKCLEQAFLRIEEEKGGTASDITRILEERFITSDASTGRTGSAMKDMFRQTPWYRKVCKAGRIDQEWHDGARLWAL</sequence>
<feature type="compositionally biased region" description="Acidic residues" evidence="1">
    <location>
        <begin position="162"/>
        <end position="171"/>
    </location>
</feature>
<feature type="region of interest" description="Disordered" evidence="1">
    <location>
        <begin position="273"/>
        <end position="309"/>
    </location>
</feature>
<name>A0ABD3QEI0_9STRA</name>
<accession>A0ABD3QEI0</accession>
<dbReference type="Proteomes" id="UP001530400">
    <property type="component" value="Unassembled WGS sequence"/>
</dbReference>
<dbReference type="SUPFAM" id="SSF48452">
    <property type="entry name" value="TPR-like"/>
    <property type="match status" value="2"/>
</dbReference>
<dbReference type="InterPro" id="IPR036361">
    <property type="entry name" value="SAP_dom_sf"/>
</dbReference>
<dbReference type="PANTHER" id="PTHR44917">
    <property type="entry name" value="PROTEIN HIGH CHLOROPHYLL FLUORESCENT 107"/>
    <property type="match status" value="1"/>
</dbReference>
<comment type="caution">
    <text evidence="3">The sequence shown here is derived from an EMBL/GenBank/DDBJ whole genome shotgun (WGS) entry which is preliminary data.</text>
</comment>
<dbReference type="SMART" id="SM00028">
    <property type="entry name" value="TPR"/>
    <property type="match status" value="6"/>
</dbReference>
<gene>
    <name evidence="3" type="ORF">ACHAWO_011157</name>
</gene>
<dbReference type="InterPro" id="IPR044624">
    <property type="entry name" value="Mbb1-like"/>
</dbReference>
<evidence type="ECO:0000313" key="4">
    <source>
        <dbReference type="Proteomes" id="UP001530400"/>
    </source>
</evidence>